<name>A0A385DGY2_9ACTN</name>
<evidence type="ECO:0000259" key="3">
    <source>
        <dbReference type="PROSITE" id="PS51186"/>
    </source>
</evidence>
<organism evidence="4 5">
    <name type="scientific">Streptomyces koyangensis</name>
    <dbReference type="NCBI Taxonomy" id="188770"/>
    <lineage>
        <taxon>Bacteria</taxon>
        <taxon>Bacillati</taxon>
        <taxon>Actinomycetota</taxon>
        <taxon>Actinomycetes</taxon>
        <taxon>Kitasatosporales</taxon>
        <taxon>Streptomycetaceae</taxon>
        <taxon>Streptomyces</taxon>
        <taxon>Streptomyces aurantiacus group</taxon>
    </lineage>
</organism>
<dbReference type="PANTHER" id="PTHR43877">
    <property type="entry name" value="AMINOALKYLPHOSPHONATE N-ACETYLTRANSFERASE-RELATED-RELATED"/>
    <property type="match status" value="1"/>
</dbReference>
<dbReference type="InterPro" id="IPR000182">
    <property type="entry name" value="GNAT_dom"/>
</dbReference>
<dbReference type="GeneID" id="300117406"/>
<dbReference type="Proteomes" id="UP000259636">
    <property type="component" value="Chromosome"/>
</dbReference>
<dbReference type="EMBL" id="CP031742">
    <property type="protein sequence ID" value="AXQ57546.1"/>
    <property type="molecule type" value="Genomic_DNA"/>
</dbReference>
<feature type="domain" description="N-acetyltransferase" evidence="3">
    <location>
        <begin position="5"/>
        <end position="159"/>
    </location>
</feature>
<dbReference type="KEGG" id="sky:D0C37_25075"/>
<dbReference type="AlphaFoldDB" id="A0A385DGY2"/>
<dbReference type="InterPro" id="IPR016181">
    <property type="entry name" value="Acyl_CoA_acyltransferase"/>
</dbReference>
<evidence type="ECO:0000313" key="4">
    <source>
        <dbReference type="EMBL" id="AXQ57546.1"/>
    </source>
</evidence>
<sequence length="159" mass="17748">MDDDLVCRPVRPEELPAVAELRWQWVRELYGTPEIPLGDFVPRFVAWARKAEATHHCLVLVRGRRPVGMSWLAVTERVPFPGAYERSSGDVQCTYVVPEERDRGLGGVLVDAVLERAAGLGVERVTVHSSERAVPAYARRGFAGSPHLLQVDLRPARAR</sequence>
<dbReference type="InterPro" id="IPR050832">
    <property type="entry name" value="Bact_Acetyltransf"/>
</dbReference>
<protein>
    <submittedName>
        <fullName evidence="4">GNAT family N-acetyltransferase</fullName>
    </submittedName>
</protein>
<dbReference type="PROSITE" id="PS51186">
    <property type="entry name" value="GNAT"/>
    <property type="match status" value="1"/>
</dbReference>
<dbReference type="RefSeq" id="WP_117350336.1">
    <property type="nucleotide sequence ID" value="NZ_CP031742.1"/>
</dbReference>
<keyword evidence="1 4" id="KW-0808">Transferase</keyword>
<keyword evidence="2" id="KW-0012">Acyltransferase</keyword>
<evidence type="ECO:0000256" key="1">
    <source>
        <dbReference type="ARBA" id="ARBA00022679"/>
    </source>
</evidence>
<evidence type="ECO:0000313" key="5">
    <source>
        <dbReference type="Proteomes" id="UP000259636"/>
    </source>
</evidence>
<proteinExistence type="predicted"/>
<dbReference type="SUPFAM" id="SSF55729">
    <property type="entry name" value="Acyl-CoA N-acyltransferases (Nat)"/>
    <property type="match status" value="1"/>
</dbReference>
<gene>
    <name evidence="4" type="ORF">D0C37_25075</name>
</gene>
<dbReference type="GO" id="GO:0016747">
    <property type="term" value="F:acyltransferase activity, transferring groups other than amino-acyl groups"/>
    <property type="evidence" value="ECO:0007669"/>
    <property type="project" value="InterPro"/>
</dbReference>
<evidence type="ECO:0000256" key="2">
    <source>
        <dbReference type="ARBA" id="ARBA00023315"/>
    </source>
</evidence>
<dbReference type="Gene3D" id="3.40.630.30">
    <property type="match status" value="1"/>
</dbReference>
<dbReference type="CDD" id="cd04301">
    <property type="entry name" value="NAT_SF"/>
    <property type="match status" value="1"/>
</dbReference>
<accession>A0A385DGY2</accession>
<dbReference type="Pfam" id="PF00583">
    <property type="entry name" value="Acetyltransf_1"/>
    <property type="match status" value="1"/>
</dbReference>
<reference evidence="4 5" key="1">
    <citation type="submission" date="2018-08" db="EMBL/GenBank/DDBJ databases">
        <authorList>
            <person name="Ferrada E.E."/>
            <person name="Latorre B.A."/>
        </authorList>
    </citation>
    <scope>NUCLEOTIDE SEQUENCE [LARGE SCALE GENOMIC DNA]</scope>
    <source>
        <strain evidence="4 5">VK-A60T</strain>
    </source>
</reference>